<name>A0A818DI58_9BILA</name>
<dbReference type="EMBL" id="CAJOBS010002846">
    <property type="protein sequence ID" value="CAF4836501.1"/>
    <property type="molecule type" value="Genomic_DNA"/>
</dbReference>
<evidence type="ECO:0000259" key="2">
    <source>
        <dbReference type="Pfam" id="PF10699"/>
    </source>
</evidence>
<dbReference type="InterPro" id="IPR018928">
    <property type="entry name" value="HAP2/GCS1_dom"/>
</dbReference>
<dbReference type="Proteomes" id="UP000663838">
    <property type="component" value="Unassembled WGS sequence"/>
</dbReference>
<gene>
    <name evidence="3" type="ORF">KIK155_LOCUS12167</name>
    <name evidence="4" type="ORF">TOA249_LOCUS25706</name>
</gene>
<proteinExistence type="predicted"/>
<organism evidence="3 5">
    <name type="scientific">Rotaria socialis</name>
    <dbReference type="NCBI Taxonomy" id="392032"/>
    <lineage>
        <taxon>Eukaryota</taxon>
        <taxon>Metazoa</taxon>
        <taxon>Spiralia</taxon>
        <taxon>Gnathifera</taxon>
        <taxon>Rotifera</taxon>
        <taxon>Eurotatoria</taxon>
        <taxon>Bdelloidea</taxon>
        <taxon>Philodinida</taxon>
        <taxon>Philodinidae</taxon>
        <taxon>Rotaria</taxon>
    </lineage>
</organism>
<feature type="domain" description="Generative cell specific-1/HAP2" evidence="2">
    <location>
        <begin position="22"/>
        <end position="292"/>
    </location>
</feature>
<keyword evidence="1" id="KW-1133">Transmembrane helix</keyword>
<keyword evidence="1" id="KW-0472">Membrane</keyword>
<reference evidence="3" key="1">
    <citation type="submission" date="2021-02" db="EMBL/GenBank/DDBJ databases">
        <authorList>
            <person name="Nowell W R."/>
        </authorList>
    </citation>
    <scope>NUCLEOTIDE SEQUENCE</scope>
</reference>
<keyword evidence="1" id="KW-0812">Transmembrane</keyword>
<evidence type="ECO:0000313" key="5">
    <source>
        <dbReference type="Proteomes" id="UP000663865"/>
    </source>
</evidence>
<comment type="caution">
    <text evidence="3">The sequence shown here is derived from an EMBL/GenBank/DDBJ whole genome shotgun (WGS) entry which is preliminary data.</text>
</comment>
<evidence type="ECO:0000313" key="4">
    <source>
        <dbReference type="EMBL" id="CAF4836501.1"/>
    </source>
</evidence>
<feature type="transmembrane region" description="Helical" evidence="1">
    <location>
        <begin position="515"/>
        <end position="534"/>
    </location>
</feature>
<accession>A0A818DI58</accession>
<dbReference type="Pfam" id="PF10699">
    <property type="entry name" value="HAP2-GCS1"/>
    <property type="match status" value="1"/>
</dbReference>
<evidence type="ECO:0000256" key="1">
    <source>
        <dbReference type="SAM" id="Phobius"/>
    </source>
</evidence>
<dbReference type="Proteomes" id="UP000663865">
    <property type="component" value="Unassembled WGS sequence"/>
</dbReference>
<protein>
    <recommendedName>
        <fullName evidence="2">Generative cell specific-1/HAP2 domain-containing protein</fullName>
    </recommendedName>
</protein>
<dbReference type="EMBL" id="CAJNYV010001968">
    <property type="protein sequence ID" value="CAF3448006.1"/>
    <property type="molecule type" value="Genomic_DNA"/>
</dbReference>
<dbReference type="AlphaFoldDB" id="A0A818DI58"/>
<evidence type="ECO:0000313" key="3">
    <source>
        <dbReference type="EMBL" id="CAF3448006.1"/>
    </source>
</evidence>
<sequence length="535" mass="62544">MLYSENFESAEIIINQTTQTDSFQQKNEVLIIERARSVKNRNRQEVKLIRPLLIRLYIESAELYPLEYLKSINNKIFPVSLQHLQTENKCQKNSKSSTFCGYDSYDIHTAKLIKGYSCKHCRNKTCHTITHCLRQDDYWYNVYNIDSRQLHFSVSLHIYELADNLTWTSLLKIDLHGFPTVNKSTDIGDIQISSSNANEHSIANNLLNEYKYLLVRQPILTVNNKIQPDAHEFMTVNKSELNLDENDLCKKMVSTNNRSICSVECSKHQPFDFWLSDKANELNRKPLRYAFHPALDLPIHEYNNKFKFLIPYRNKFRLNITLKQRQSVGFQCLVSISEISVESFSEYTFQIAITINNTGLSLCSIRVSLMQNQRKSFYFEKQEDLSVYHISPMHEQLVFFTISIKRSQRKKTVLSSIYIKTRIEDFLTNSTLAERKFLLKYAHHCVCVSICHCQCFKNTLVPNLAQLQCVPMLEDDINRAGLSRVNNDRLLELLSVLENPLIETTNEQSRYVRKWFLFIAVFALCLNVLLIFTLN</sequence>